<dbReference type="Proteomes" id="UP000094336">
    <property type="component" value="Unassembled WGS sequence"/>
</dbReference>
<proteinExistence type="predicted"/>
<evidence type="ECO:0000313" key="2">
    <source>
        <dbReference type="Proteomes" id="UP000094336"/>
    </source>
</evidence>
<dbReference type="AlphaFoldDB" id="A0A1E3QLB0"/>
<dbReference type="RefSeq" id="XP_018983801.1">
    <property type="nucleotide sequence ID" value="XM_019132806.1"/>
</dbReference>
<evidence type="ECO:0000313" key="1">
    <source>
        <dbReference type="EMBL" id="ODQ78473.1"/>
    </source>
</evidence>
<dbReference type="EMBL" id="KV454435">
    <property type="protein sequence ID" value="ODQ78473.1"/>
    <property type="molecule type" value="Genomic_DNA"/>
</dbReference>
<protein>
    <submittedName>
        <fullName evidence="1">Uncharacterized protein</fullName>
    </submittedName>
</protein>
<gene>
    <name evidence="1" type="ORF">BABINDRAFT_84868</name>
</gene>
<name>A0A1E3QLB0_9ASCO</name>
<sequence length="505" mass="58558">MLRHTFRAKLPVLRRFSHDDRFQQLSSHKFNFLLHDSLVFPKIPLPELIYGTVESIDPTIQIPKEIIEKRFKEAYYQVLNRQARDQLQKMESNDSTQGLVKRLEAAADGIHEEFSMAKHGATIFSPRYQRMLVYRTFSGLVTEDQFRSIQKMNIFSLIDDFYYDTIKQFYSIRNKPEKRRKKVNQNMLQRETKPELSAEARRIVSVLKVLNHDRLKIQYGLLASSVWRSIGLLLPNIMNSLERSSPDHPIFHEFVVGGKTTAFPRELLIPISDPVHDFEVVDEYKTKHGSGEISDFVRYEQAQTILNANAKYQRNVECVEALLKKMHLLAAITYLVVDEPALVEQYLAVAKRLGLKLVVLTHKFPNPITTADQERFQGLVKRFHETYLKPIFQARVRKGVTTAKEVLFYSTSNINKAALKTQRINFEHLLRDFDKLVGYSVVYLENTAGLLDYIKVLQFISQPKTMCFINEIQGVDAPAGEALPDNEIDDFEGRRLHDLFAKTFK</sequence>
<reference evidence="2" key="1">
    <citation type="submission" date="2016-05" db="EMBL/GenBank/DDBJ databases">
        <title>Comparative genomics of biotechnologically important yeasts.</title>
        <authorList>
            <consortium name="DOE Joint Genome Institute"/>
            <person name="Riley R."/>
            <person name="Haridas S."/>
            <person name="Wolfe K.H."/>
            <person name="Lopes M.R."/>
            <person name="Hittinger C.T."/>
            <person name="Goker M."/>
            <person name="Salamov A."/>
            <person name="Wisecaver J."/>
            <person name="Long T.M."/>
            <person name="Aerts A.L."/>
            <person name="Barry K."/>
            <person name="Choi C."/>
            <person name="Clum A."/>
            <person name="Coughlan A.Y."/>
            <person name="Deshpande S."/>
            <person name="Douglass A.P."/>
            <person name="Hanson S.J."/>
            <person name="Klenk H.-P."/>
            <person name="Labutti K."/>
            <person name="Lapidus A."/>
            <person name="Lindquist E."/>
            <person name="Lipzen A."/>
            <person name="Meier-Kolthoff J.P."/>
            <person name="Ohm R.A."/>
            <person name="Otillar R.P."/>
            <person name="Pangilinan J."/>
            <person name="Peng Y."/>
            <person name="Rokas A."/>
            <person name="Rosa C.A."/>
            <person name="Scheuner C."/>
            <person name="Sibirny A.A."/>
            <person name="Slot J.C."/>
            <person name="Stielow J.B."/>
            <person name="Sun H."/>
            <person name="Kurtzman C.P."/>
            <person name="Blackwell M."/>
            <person name="Grigoriev I.V."/>
            <person name="Jeffries T.W."/>
        </authorList>
    </citation>
    <scope>NUCLEOTIDE SEQUENCE [LARGE SCALE GENOMIC DNA]</scope>
    <source>
        <strain evidence="2">NRRL Y-12698</strain>
    </source>
</reference>
<organism evidence="1 2">
    <name type="scientific">Babjeviella inositovora NRRL Y-12698</name>
    <dbReference type="NCBI Taxonomy" id="984486"/>
    <lineage>
        <taxon>Eukaryota</taxon>
        <taxon>Fungi</taxon>
        <taxon>Dikarya</taxon>
        <taxon>Ascomycota</taxon>
        <taxon>Saccharomycotina</taxon>
        <taxon>Pichiomycetes</taxon>
        <taxon>Serinales incertae sedis</taxon>
        <taxon>Babjeviella</taxon>
    </lineage>
</organism>
<accession>A0A1E3QLB0</accession>
<dbReference type="GeneID" id="30150659"/>
<keyword evidence="2" id="KW-1185">Reference proteome</keyword>